<evidence type="ECO:0000256" key="7">
    <source>
        <dbReference type="ARBA" id="ARBA00023065"/>
    </source>
</evidence>
<proteinExistence type="inferred from homology"/>
<evidence type="ECO:0000256" key="4">
    <source>
        <dbReference type="ARBA" id="ARBA00022496"/>
    </source>
</evidence>
<dbReference type="InterPro" id="IPR012910">
    <property type="entry name" value="Plug_dom"/>
</dbReference>
<comment type="similarity">
    <text evidence="11 12">Belongs to the TonB-dependent receptor family.</text>
</comment>
<reference evidence="15 16" key="1">
    <citation type="submission" date="2015-02" db="EMBL/GenBank/DDBJ databases">
        <authorList>
            <person name="Slaby B."/>
            <person name="Hentschel U."/>
        </authorList>
    </citation>
    <scope>NUCLEOTIDE SEQUENCE [LARGE SCALE GENOMIC DNA]</scope>
    <source>
        <strain evidence="15">15L</strain>
    </source>
</reference>
<keyword evidence="9 11" id="KW-0472">Membrane</keyword>
<evidence type="ECO:0000256" key="12">
    <source>
        <dbReference type="RuleBase" id="RU003357"/>
    </source>
</evidence>
<keyword evidence="6" id="KW-0408">Iron</keyword>
<reference evidence="15 16" key="2">
    <citation type="submission" date="2015-05" db="EMBL/GenBank/DDBJ databases">
        <title>Lifestyle Evolution in Cyanobacterial Symbionts of Sponges.</title>
        <authorList>
            <person name="Burgsdorf I."/>
            <person name="Slaby B.M."/>
            <person name="Handley K.M."/>
            <person name="Haber M."/>
            <person name="Blom J."/>
            <person name="Marshall C.W."/>
            <person name="Gilbert J.A."/>
            <person name="Hentschel U."/>
            <person name="Steindler L."/>
        </authorList>
    </citation>
    <scope>NUCLEOTIDE SEQUENCE [LARGE SCALE GENOMIC DNA]</scope>
    <source>
        <strain evidence="15">15L</strain>
    </source>
</reference>
<dbReference type="PANTHER" id="PTHR32552:SF81">
    <property type="entry name" value="TONB-DEPENDENT OUTER MEMBRANE RECEPTOR"/>
    <property type="match status" value="1"/>
</dbReference>
<feature type="domain" description="TonB-dependent receptor-like beta-barrel" evidence="13">
    <location>
        <begin position="254"/>
        <end position="705"/>
    </location>
</feature>
<dbReference type="InterPro" id="IPR039426">
    <property type="entry name" value="TonB-dep_rcpt-like"/>
</dbReference>
<dbReference type="Gene3D" id="2.40.170.20">
    <property type="entry name" value="TonB-dependent receptor, beta-barrel domain"/>
    <property type="match status" value="2"/>
</dbReference>
<comment type="caution">
    <text evidence="15">The sequence shown here is derived from an EMBL/GenBank/DDBJ whole genome shotgun (WGS) entry which is preliminary data.</text>
</comment>
<dbReference type="InterPro" id="IPR036942">
    <property type="entry name" value="Beta-barrel_TonB_sf"/>
</dbReference>
<evidence type="ECO:0000256" key="5">
    <source>
        <dbReference type="ARBA" id="ARBA00022692"/>
    </source>
</evidence>
<feature type="domain" description="TonB-dependent receptor plug" evidence="14">
    <location>
        <begin position="56"/>
        <end position="152"/>
    </location>
</feature>
<dbReference type="GO" id="GO:0006826">
    <property type="term" value="P:iron ion transport"/>
    <property type="evidence" value="ECO:0007669"/>
    <property type="project" value="UniProtKB-KW"/>
</dbReference>
<gene>
    <name evidence="15" type="ORF">TQ37_06470</name>
</gene>
<dbReference type="EMBL" id="JYFQ01000131">
    <property type="protein sequence ID" value="KKZ11764.1"/>
    <property type="molecule type" value="Genomic_DNA"/>
</dbReference>
<evidence type="ECO:0000256" key="10">
    <source>
        <dbReference type="ARBA" id="ARBA00023237"/>
    </source>
</evidence>
<sequence length="767" mass="83318">MPLVGMAQEPEEETDPSLDLGTITITGQKSRRSLAETDGSVTVVFPGENDGTAGAADNIFGVAERLANVMPFAASSGVAIRGIGQTGFASGPTFGQTSYLVTRGPGDLVATYVDGIPVSVYAGPFGFWDVDQVEVLRGAQSTVLGRGSLGGAIVVENADPTFTTEAAGQLKAGTNRGGLGTSFSVSGPILEDRFAYRVAFDRQVGPSFIENVTRNTNGDRQELLSRRVKFLYAEERGAEVELSTFFSETNVGTHYVDAGAWPDRRVTRADPNTDLENHATGASLRGSWPLGRPSLSLESATVWVKEDAESRFDVDQTEIPGDIANFKDNIRTLSQELRLRYAGENFNGFIGAYFEDFQGKGDTKSGIFGEKTIKQDIQTTALFGEGKWPLSKKMDLTIGMRVEQENNKTSVNASNIVNFTKLGSDSARLQQLAPKGQELAAKRAAGTITQAELAELVDLGTLSGRIQNGTFIERKNVDEKFNKKFSVFLPKIGLSYKVSPETRVYSTVQRGYRAGGAGTSLVSAIPFEYDPERTWNVDLGVRHSSADGRLRLSSNLFYVDWQDQQLQVPPPGGAILPDLISVNAGRSKSYGLEFEADYQASERLRLFGSLGLLRTEITESTDERVKEWIGNSFTMAPNTTISAGWSYDFGNGLDFSMAANWRDHFFSDIQNTSTEEVDSRLLVDMGVGYQFPNRDLRLDLKVANVLNQKYLNYSYITTVKGVASRLAGLAQVDPALSRSLLTLPTESNGIVSPGNGRAVSLALTARF</sequence>
<dbReference type="Pfam" id="PF00593">
    <property type="entry name" value="TonB_dep_Rec_b-barrel"/>
    <property type="match status" value="1"/>
</dbReference>
<dbReference type="Proteomes" id="UP000035037">
    <property type="component" value="Unassembled WGS sequence"/>
</dbReference>
<evidence type="ECO:0000256" key="1">
    <source>
        <dbReference type="ARBA" id="ARBA00004571"/>
    </source>
</evidence>
<name>A0A0G8ATZ6_9SYNE</name>
<dbReference type="PANTHER" id="PTHR32552">
    <property type="entry name" value="FERRICHROME IRON RECEPTOR-RELATED"/>
    <property type="match status" value="1"/>
</dbReference>
<keyword evidence="5 11" id="KW-0812">Transmembrane</keyword>
<evidence type="ECO:0000259" key="14">
    <source>
        <dbReference type="Pfam" id="PF07715"/>
    </source>
</evidence>
<keyword evidence="4" id="KW-0410">Iron transport</keyword>
<dbReference type="PROSITE" id="PS52016">
    <property type="entry name" value="TONB_DEPENDENT_REC_3"/>
    <property type="match status" value="1"/>
</dbReference>
<dbReference type="Pfam" id="PF07715">
    <property type="entry name" value="Plug"/>
    <property type="match status" value="1"/>
</dbReference>
<dbReference type="InterPro" id="IPR000531">
    <property type="entry name" value="Beta-barrel_TonB"/>
</dbReference>
<protein>
    <recommendedName>
        <fullName evidence="17">TonB-dependent receptor</fullName>
    </recommendedName>
</protein>
<evidence type="ECO:0000256" key="2">
    <source>
        <dbReference type="ARBA" id="ARBA00022448"/>
    </source>
</evidence>
<evidence type="ECO:0000256" key="3">
    <source>
        <dbReference type="ARBA" id="ARBA00022452"/>
    </source>
</evidence>
<keyword evidence="10 11" id="KW-0998">Cell outer membrane</keyword>
<evidence type="ECO:0008006" key="17">
    <source>
        <dbReference type="Google" id="ProtNLM"/>
    </source>
</evidence>
<evidence type="ECO:0000256" key="11">
    <source>
        <dbReference type="PROSITE-ProRule" id="PRU01360"/>
    </source>
</evidence>
<comment type="subcellular location">
    <subcellularLocation>
        <location evidence="1 11">Cell outer membrane</location>
        <topology evidence="1 11">Multi-pass membrane protein</topology>
    </subcellularLocation>
</comment>
<keyword evidence="3 11" id="KW-1134">Transmembrane beta strand</keyword>
<dbReference type="AlphaFoldDB" id="A0A0G8ATZ6"/>
<evidence type="ECO:0000259" key="13">
    <source>
        <dbReference type="Pfam" id="PF00593"/>
    </source>
</evidence>
<evidence type="ECO:0000313" key="16">
    <source>
        <dbReference type="Proteomes" id="UP000035037"/>
    </source>
</evidence>
<accession>A0A0G8ATZ6</accession>
<keyword evidence="7" id="KW-0406">Ion transport</keyword>
<organism evidence="15 16">
    <name type="scientific">Candidatus Synechococcus spongiarum 15L</name>
    <dbReference type="NCBI Taxonomy" id="1608419"/>
    <lineage>
        <taxon>Bacteria</taxon>
        <taxon>Bacillati</taxon>
        <taxon>Cyanobacteriota</taxon>
        <taxon>Cyanophyceae</taxon>
        <taxon>Synechococcales</taxon>
        <taxon>Synechococcaceae</taxon>
        <taxon>Synechococcus</taxon>
    </lineage>
</organism>
<dbReference type="SUPFAM" id="SSF56935">
    <property type="entry name" value="Porins"/>
    <property type="match status" value="1"/>
</dbReference>
<dbReference type="GO" id="GO:0009279">
    <property type="term" value="C:cell outer membrane"/>
    <property type="evidence" value="ECO:0007669"/>
    <property type="project" value="UniProtKB-SubCell"/>
</dbReference>
<evidence type="ECO:0000256" key="8">
    <source>
        <dbReference type="ARBA" id="ARBA00023077"/>
    </source>
</evidence>
<evidence type="ECO:0000313" key="15">
    <source>
        <dbReference type="EMBL" id="KKZ11764.1"/>
    </source>
</evidence>
<dbReference type="PATRIC" id="fig|1608419.3.peg.388"/>
<keyword evidence="8 12" id="KW-0798">TonB box</keyword>
<evidence type="ECO:0000256" key="6">
    <source>
        <dbReference type="ARBA" id="ARBA00023004"/>
    </source>
</evidence>
<keyword evidence="2 11" id="KW-0813">Transport</keyword>
<evidence type="ECO:0000256" key="9">
    <source>
        <dbReference type="ARBA" id="ARBA00023136"/>
    </source>
</evidence>